<feature type="transmembrane region" description="Helical" evidence="1">
    <location>
        <begin position="175"/>
        <end position="197"/>
    </location>
</feature>
<evidence type="ECO:0000256" key="1">
    <source>
        <dbReference type="SAM" id="Phobius"/>
    </source>
</evidence>
<sequence length="203" mass="23502">MGKLLFLEIKTNLSKLYLGCVIFFICSLFMFGVSNLTHDRIIQFIELIFTLLGIILFTTIYAIDNTRNTILIINSKRYHYSFLLLLRLFLTIVFTILLILIGLVTFKICNSNVVFIQDIFIALTNTMFIGSLSLFISMISKNALIGYMFGLVYFLLCLGFKNMSFMYLFSETFGFPFYFKLIQFSISILVSIITIYITKKVKI</sequence>
<keyword evidence="1" id="KW-1133">Transmembrane helix</keyword>
<keyword evidence="1" id="KW-0812">Transmembrane</keyword>
<keyword evidence="1" id="KW-0472">Membrane</keyword>
<protein>
    <submittedName>
        <fullName evidence="2">Uncharacterized protein</fullName>
    </submittedName>
</protein>
<name>A0A4Q9WDT8_STALU</name>
<feature type="transmembrane region" description="Helical" evidence="1">
    <location>
        <begin position="41"/>
        <end position="63"/>
    </location>
</feature>
<proteinExistence type="predicted"/>
<comment type="caution">
    <text evidence="2">The sequence shown here is derived from an EMBL/GenBank/DDBJ whole genome shotgun (WGS) entry which is preliminary data.</text>
</comment>
<feature type="transmembrane region" description="Helical" evidence="1">
    <location>
        <begin position="144"/>
        <end position="169"/>
    </location>
</feature>
<feature type="transmembrane region" description="Helical" evidence="1">
    <location>
        <begin position="16"/>
        <end position="35"/>
    </location>
</feature>
<accession>A0A4Q9WDT8</accession>
<reference evidence="2 3" key="1">
    <citation type="journal article" date="2019" name="Sci. Transl. Med.">
        <title>Quorum sensing between bacterial species on the skin protects against epidermal injury in atopic dermatitis.</title>
        <authorList>
            <person name="Williams M.R."/>
        </authorList>
    </citation>
    <scope>NUCLEOTIDE SEQUENCE [LARGE SCALE GENOMIC DNA]</scope>
    <source>
        <strain evidence="2 3">E7</strain>
    </source>
</reference>
<organism evidence="2 3">
    <name type="scientific">Staphylococcus lugdunensis</name>
    <dbReference type="NCBI Taxonomy" id="28035"/>
    <lineage>
        <taxon>Bacteria</taxon>
        <taxon>Bacillati</taxon>
        <taxon>Bacillota</taxon>
        <taxon>Bacilli</taxon>
        <taxon>Bacillales</taxon>
        <taxon>Staphylococcaceae</taxon>
        <taxon>Staphylococcus</taxon>
    </lineage>
</organism>
<dbReference type="EMBL" id="SCHB01000003">
    <property type="protein sequence ID" value="TBW72477.1"/>
    <property type="molecule type" value="Genomic_DNA"/>
</dbReference>
<dbReference type="Proteomes" id="UP000293637">
    <property type="component" value="Unassembled WGS sequence"/>
</dbReference>
<dbReference type="AlphaFoldDB" id="A0A4Q9WDT8"/>
<feature type="transmembrane region" description="Helical" evidence="1">
    <location>
        <begin position="84"/>
        <end position="108"/>
    </location>
</feature>
<evidence type="ECO:0000313" key="3">
    <source>
        <dbReference type="Proteomes" id="UP000293637"/>
    </source>
</evidence>
<feature type="transmembrane region" description="Helical" evidence="1">
    <location>
        <begin position="114"/>
        <end position="137"/>
    </location>
</feature>
<gene>
    <name evidence="2" type="ORF">EQ812_05740</name>
</gene>
<evidence type="ECO:0000313" key="2">
    <source>
        <dbReference type="EMBL" id="TBW72477.1"/>
    </source>
</evidence>